<evidence type="ECO:0000313" key="4">
    <source>
        <dbReference type="Proteomes" id="UP000078084"/>
    </source>
</evidence>
<dbReference type="Pfam" id="PF16220">
    <property type="entry name" value="DUF4880"/>
    <property type="match status" value="1"/>
</dbReference>
<evidence type="ECO:0000259" key="2">
    <source>
        <dbReference type="Pfam" id="PF16220"/>
    </source>
</evidence>
<name>A0A171KPA9_9BURK</name>
<dbReference type="Pfam" id="PF04773">
    <property type="entry name" value="FecR"/>
    <property type="match status" value="1"/>
</dbReference>
<evidence type="ECO:0000259" key="1">
    <source>
        <dbReference type="Pfam" id="PF04773"/>
    </source>
</evidence>
<keyword evidence="4" id="KW-1185">Reference proteome</keyword>
<organism evidence="3 4">
    <name type="scientific">Kerstersia gyiorum</name>
    <dbReference type="NCBI Taxonomy" id="206506"/>
    <lineage>
        <taxon>Bacteria</taxon>
        <taxon>Pseudomonadati</taxon>
        <taxon>Pseudomonadota</taxon>
        <taxon>Betaproteobacteria</taxon>
        <taxon>Burkholderiales</taxon>
        <taxon>Alcaligenaceae</taxon>
        <taxon>Kerstersia</taxon>
    </lineage>
</organism>
<proteinExistence type="predicted"/>
<dbReference type="STRING" id="206506.AAV32_14535"/>
<dbReference type="InterPro" id="IPR012373">
    <property type="entry name" value="Ferrdict_sens_TM"/>
</dbReference>
<reference evidence="3 4" key="1">
    <citation type="submission" date="2015-04" db="EMBL/GenBank/DDBJ databases">
        <title>Genome sequence of Kerstersia gyiorum CG1.</title>
        <authorList>
            <person name="Greninger A.L."/>
            <person name="Kozyreva V."/>
            <person name="Chaturvedi V."/>
        </authorList>
    </citation>
    <scope>NUCLEOTIDE SEQUENCE [LARGE SCALE GENOMIC DNA]</scope>
    <source>
        <strain evidence="3 4">CG1</strain>
    </source>
</reference>
<dbReference type="InterPro" id="IPR006860">
    <property type="entry name" value="FecR"/>
</dbReference>
<dbReference type="PIRSF" id="PIRSF018266">
    <property type="entry name" value="FecR"/>
    <property type="match status" value="1"/>
</dbReference>
<dbReference type="OrthoDB" id="1100567at2"/>
<dbReference type="RefSeq" id="WP_068373839.1">
    <property type="nucleotide sequence ID" value="NZ_CBCSEB010000006.1"/>
</dbReference>
<dbReference type="PANTHER" id="PTHR30273:SF2">
    <property type="entry name" value="PROTEIN FECR"/>
    <property type="match status" value="1"/>
</dbReference>
<dbReference type="InterPro" id="IPR032623">
    <property type="entry name" value="FecR_N"/>
</dbReference>
<feature type="domain" description="FecR N-terminal" evidence="2">
    <location>
        <begin position="14"/>
        <end position="55"/>
    </location>
</feature>
<dbReference type="GO" id="GO:0016989">
    <property type="term" value="F:sigma factor antagonist activity"/>
    <property type="evidence" value="ECO:0007669"/>
    <property type="project" value="TreeGrafter"/>
</dbReference>
<evidence type="ECO:0008006" key="5">
    <source>
        <dbReference type="Google" id="ProtNLM"/>
    </source>
</evidence>
<sequence>MSIAMSTGNEKLEKQAILWLVRLQSQPGDASLQQACMNWRQRHPTHEHAWQAVQSSYSQLRQHVQQVPSGLPVSPSTLLHRSTNRLSRRRALGQFGSLLALAVPAGWIAHEYTPWQRLRADHATSIGQRALLTLDDGSRLHLNTDSAIRLRFGPDERLILLDRGEISLNSVTARHDTPFMPLRVETRDGRLDARASHFSVRQLANGSQLHVETGTVPAQGRHMPTPTLAPAPGDYLLTAAAARPIANPGMDMLAWTEGQLVAQNMLLSDFLAEVGRYRHGRLDWTQEIASLRISGTYQLRDTDSLLALLPRVLPVEIGQRTRYWTTVRAQA</sequence>
<feature type="domain" description="FecR protein" evidence="1">
    <location>
        <begin position="122"/>
        <end position="216"/>
    </location>
</feature>
<protein>
    <recommendedName>
        <fullName evidence="5">FecR family protein</fullName>
    </recommendedName>
</protein>
<dbReference type="AlphaFoldDB" id="A0A171KPA9"/>
<gene>
    <name evidence="3" type="ORF">AAV32_14535</name>
</gene>
<dbReference type="EMBL" id="LBNE01000012">
    <property type="protein sequence ID" value="KKO70726.1"/>
    <property type="molecule type" value="Genomic_DNA"/>
</dbReference>
<dbReference type="Gene3D" id="2.60.120.1440">
    <property type="match status" value="1"/>
</dbReference>
<accession>A0A171KPA9</accession>
<evidence type="ECO:0000313" key="3">
    <source>
        <dbReference type="EMBL" id="KKO70726.1"/>
    </source>
</evidence>
<dbReference type="PANTHER" id="PTHR30273">
    <property type="entry name" value="PERIPLASMIC SIGNAL SENSOR AND SIGMA FACTOR ACTIVATOR FECR-RELATED"/>
    <property type="match status" value="1"/>
</dbReference>
<dbReference type="Proteomes" id="UP000078084">
    <property type="component" value="Unassembled WGS sequence"/>
</dbReference>
<comment type="caution">
    <text evidence="3">The sequence shown here is derived from an EMBL/GenBank/DDBJ whole genome shotgun (WGS) entry which is preliminary data.</text>
</comment>